<keyword evidence="5" id="KW-0819">tRNA processing</keyword>
<evidence type="ECO:0000256" key="8">
    <source>
        <dbReference type="ARBA" id="ARBA00038290"/>
    </source>
</evidence>
<gene>
    <name evidence="13" type="ORF">GPUH_LOCUS1271</name>
</gene>
<name>A0A183CXS9_9BILA</name>
<evidence type="ECO:0000256" key="10">
    <source>
        <dbReference type="ARBA" id="ARBA00042508"/>
    </source>
</evidence>
<reference evidence="15" key="1">
    <citation type="submission" date="2016-06" db="UniProtKB">
        <authorList>
            <consortium name="WormBaseParasite"/>
        </authorList>
    </citation>
    <scope>IDENTIFICATION</scope>
</reference>
<reference evidence="13 14" key="2">
    <citation type="submission" date="2018-11" db="EMBL/GenBank/DDBJ databases">
        <authorList>
            <consortium name="Pathogen Informatics"/>
        </authorList>
    </citation>
    <scope>NUCLEOTIDE SEQUENCE [LARGE SCALE GENOMIC DNA]</scope>
</reference>
<evidence type="ECO:0000256" key="2">
    <source>
        <dbReference type="ARBA" id="ARBA00012386"/>
    </source>
</evidence>
<organism evidence="15">
    <name type="scientific">Gongylonema pulchrum</name>
    <dbReference type="NCBI Taxonomy" id="637853"/>
    <lineage>
        <taxon>Eukaryota</taxon>
        <taxon>Metazoa</taxon>
        <taxon>Ecdysozoa</taxon>
        <taxon>Nematoda</taxon>
        <taxon>Chromadorea</taxon>
        <taxon>Rhabditida</taxon>
        <taxon>Spirurina</taxon>
        <taxon>Spiruromorpha</taxon>
        <taxon>Spiruroidea</taxon>
        <taxon>Gongylonematidae</taxon>
        <taxon>Gongylonema</taxon>
    </lineage>
</organism>
<dbReference type="GO" id="GO:0005634">
    <property type="term" value="C:nucleus"/>
    <property type="evidence" value="ECO:0007669"/>
    <property type="project" value="UniProtKB-SubCell"/>
</dbReference>
<dbReference type="SMART" id="SM01144">
    <property type="entry name" value="DTW"/>
    <property type="match status" value="1"/>
</dbReference>
<sequence>MDGLKLSDMNGLAGLQRQICSICGRKRMYFCYDCKIYMPGVEQLVPNLRLPAFIDIIKHPNEKNSKSTALHCLLLAPSSTTLFNSPNVPDYDAEKYKQENTVLVAYSENALSVGDYVKKRGPIKRFVFLDSTWFQIGGLKMLPQIRNLPLVTLKSYRTKYWRPQRGLSEYHLATIEAIYYALREAFEASSMLEYDGRFDDLLFWFFYFCSKVDQNVRKKNVFRPASDH</sequence>
<dbReference type="Proteomes" id="UP000271098">
    <property type="component" value="Unassembled WGS sequence"/>
</dbReference>
<evidence type="ECO:0000256" key="3">
    <source>
        <dbReference type="ARBA" id="ARBA00022679"/>
    </source>
</evidence>
<dbReference type="PANTHER" id="PTHR15627">
    <property type="entry name" value="NATURAL KILLER CELL-SPECIFIC ANTIGEN KLIP1"/>
    <property type="match status" value="1"/>
</dbReference>
<evidence type="ECO:0000313" key="15">
    <source>
        <dbReference type="WBParaSite" id="GPUH_0000127001-mRNA-1"/>
    </source>
</evidence>
<dbReference type="Pfam" id="PF03942">
    <property type="entry name" value="DTW"/>
    <property type="match status" value="1"/>
</dbReference>
<keyword evidence="14" id="KW-1185">Reference proteome</keyword>
<dbReference type="InterPro" id="IPR005636">
    <property type="entry name" value="DTW"/>
</dbReference>
<evidence type="ECO:0000259" key="12">
    <source>
        <dbReference type="SMART" id="SM01144"/>
    </source>
</evidence>
<evidence type="ECO:0000313" key="13">
    <source>
        <dbReference type="EMBL" id="VDK29720.1"/>
    </source>
</evidence>
<feature type="domain" description="DTW" evidence="12">
    <location>
        <begin position="27"/>
        <end position="217"/>
    </location>
</feature>
<dbReference type="EMBL" id="UYRT01001482">
    <property type="protein sequence ID" value="VDK29720.1"/>
    <property type="molecule type" value="Genomic_DNA"/>
</dbReference>
<dbReference type="PANTHER" id="PTHR15627:SF8">
    <property type="entry name" value="TRNA-URIDINE AMINOCARBOXYPROPYLTRANSFERASE 1"/>
    <property type="match status" value="1"/>
</dbReference>
<dbReference type="AlphaFoldDB" id="A0A183CXS9"/>
<evidence type="ECO:0000256" key="5">
    <source>
        <dbReference type="ARBA" id="ARBA00022694"/>
    </source>
</evidence>
<comment type="catalytic activity">
    <reaction evidence="11">
        <text>a uridine in tRNA + S-adenosyl-L-methionine = a 3-[(3S)-3-amino-3-carboxypropyl]uridine in tRNA + S-methyl-5'-thioadenosine + H(+)</text>
        <dbReference type="Rhea" id="RHEA:62432"/>
        <dbReference type="Rhea" id="RHEA-COMP:13339"/>
        <dbReference type="Rhea" id="RHEA-COMP:16092"/>
        <dbReference type="ChEBI" id="CHEBI:15378"/>
        <dbReference type="ChEBI" id="CHEBI:17509"/>
        <dbReference type="ChEBI" id="CHEBI:59789"/>
        <dbReference type="ChEBI" id="CHEBI:65315"/>
        <dbReference type="ChEBI" id="CHEBI:82930"/>
        <dbReference type="EC" id="2.5.1.25"/>
    </reaction>
</comment>
<dbReference type="EC" id="2.5.1.25" evidence="2"/>
<comment type="subcellular location">
    <subcellularLocation>
        <location evidence="1">Nucleus</location>
    </subcellularLocation>
</comment>
<dbReference type="WBParaSite" id="GPUH_0000127001-mRNA-1">
    <property type="protein sequence ID" value="GPUH_0000127001-mRNA-1"/>
    <property type="gene ID" value="GPUH_0000127001"/>
</dbReference>
<evidence type="ECO:0000256" key="1">
    <source>
        <dbReference type="ARBA" id="ARBA00004123"/>
    </source>
</evidence>
<keyword evidence="6" id="KW-0539">Nucleus</keyword>
<dbReference type="OrthoDB" id="3173at2759"/>
<dbReference type="GO" id="GO:0006400">
    <property type="term" value="P:tRNA modification"/>
    <property type="evidence" value="ECO:0007669"/>
    <property type="project" value="TreeGrafter"/>
</dbReference>
<dbReference type="InterPro" id="IPR051521">
    <property type="entry name" value="tRNA_Mod/Golgi_Maint"/>
</dbReference>
<evidence type="ECO:0000256" key="4">
    <source>
        <dbReference type="ARBA" id="ARBA00022691"/>
    </source>
</evidence>
<evidence type="ECO:0000256" key="9">
    <source>
        <dbReference type="ARBA" id="ARBA00039242"/>
    </source>
</evidence>
<keyword evidence="3" id="KW-0808">Transferase</keyword>
<evidence type="ECO:0000313" key="14">
    <source>
        <dbReference type="Proteomes" id="UP000271098"/>
    </source>
</evidence>
<comment type="function">
    <text evidence="7">Catalyzes the formation of 3-(3-amino-3-carboxypropyl)uridine (acp3U) at position 20 in the D-loop of several cytoplasmic tRNAs (acp3U(20)).</text>
</comment>
<comment type="similarity">
    <text evidence="8">Belongs to the TDD superfamily. DTWD1 family.</text>
</comment>
<accession>A0A183CXS9</accession>
<evidence type="ECO:0000256" key="7">
    <source>
        <dbReference type="ARBA" id="ARBA00037050"/>
    </source>
</evidence>
<proteinExistence type="inferred from homology"/>
<evidence type="ECO:0000256" key="6">
    <source>
        <dbReference type="ARBA" id="ARBA00023242"/>
    </source>
</evidence>
<protein>
    <recommendedName>
        <fullName evidence="9">tRNA-uridine aminocarboxypropyltransferase 1</fullName>
        <ecNumber evidence="2">2.5.1.25</ecNumber>
    </recommendedName>
    <alternativeName>
        <fullName evidence="10">DTW domain-containing protein 1</fullName>
    </alternativeName>
</protein>
<dbReference type="GO" id="GO:0016432">
    <property type="term" value="F:tRNA-uridine aminocarboxypropyltransferase activity"/>
    <property type="evidence" value="ECO:0007669"/>
    <property type="project" value="UniProtKB-EC"/>
</dbReference>
<evidence type="ECO:0000256" key="11">
    <source>
        <dbReference type="ARBA" id="ARBA00048718"/>
    </source>
</evidence>
<keyword evidence="4" id="KW-0949">S-adenosyl-L-methionine</keyword>